<dbReference type="PROSITE" id="PS50068">
    <property type="entry name" value="LDLRA_2"/>
    <property type="match status" value="4"/>
</dbReference>
<keyword evidence="6" id="KW-0472">Membrane</keyword>
<dbReference type="PROSITE" id="PS01209">
    <property type="entry name" value="LDLRA_1"/>
    <property type="match status" value="4"/>
</dbReference>
<dbReference type="InterPro" id="IPR023415">
    <property type="entry name" value="LDLR_class-A_CS"/>
</dbReference>
<evidence type="ECO:0000256" key="2">
    <source>
        <dbReference type="ARBA" id="ARBA00004308"/>
    </source>
</evidence>
<evidence type="ECO:0000256" key="4">
    <source>
        <dbReference type="ARBA" id="ARBA00022737"/>
    </source>
</evidence>
<reference evidence="10" key="1">
    <citation type="journal article" date="2023" name="Mol. Biol. Evol.">
        <title>Third-Generation Sequencing Reveals the Adaptive Role of the Epigenome in Three Deep-Sea Polychaetes.</title>
        <authorList>
            <person name="Perez M."/>
            <person name="Aroh O."/>
            <person name="Sun Y."/>
            <person name="Lan Y."/>
            <person name="Juniper S.K."/>
            <person name="Young C.R."/>
            <person name="Angers B."/>
            <person name="Qian P.Y."/>
        </authorList>
    </citation>
    <scope>NUCLEOTIDE SEQUENCE</scope>
    <source>
        <strain evidence="10">P08H-3</strain>
    </source>
</reference>
<evidence type="ECO:0000256" key="5">
    <source>
        <dbReference type="ARBA" id="ARBA00022989"/>
    </source>
</evidence>
<dbReference type="Proteomes" id="UP001208570">
    <property type="component" value="Unassembled WGS sequence"/>
</dbReference>
<accession>A0AAD9N8I3</accession>
<evidence type="ECO:0000313" key="11">
    <source>
        <dbReference type="Proteomes" id="UP001208570"/>
    </source>
</evidence>
<dbReference type="EMBL" id="JAODUP010000122">
    <property type="protein sequence ID" value="KAK2161047.1"/>
    <property type="molecule type" value="Genomic_DNA"/>
</dbReference>
<keyword evidence="11" id="KW-1185">Reference proteome</keyword>
<dbReference type="Pfam" id="PF00057">
    <property type="entry name" value="Ldl_recept_a"/>
    <property type="match status" value="3"/>
</dbReference>
<evidence type="ECO:0000256" key="3">
    <source>
        <dbReference type="ARBA" id="ARBA00022692"/>
    </source>
</evidence>
<name>A0AAD9N8I3_9ANNE</name>
<feature type="chain" id="PRO_5042255588" evidence="9">
    <location>
        <begin position="23"/>
        <end position="343"/>
    </location>
</feature>
<evidence type="ECO:0000313" key="10">
    <source>
        <dbReference type="EMBL" id="KAK2161047.1"/>
    </source>
</evidence>
<dbReference type="PANTHER" id="PTHR24270">
    <property type="entry name" value="LOW-DENSITY LIPOPROTEIN RECEPTOR-RELATED"/>
    <property type="match status" value="1"/>
</dbReference>
<dbReference type="SMART" id="SM00192">
    <property type="entry name" value="LDLa"/>
    <property type="match status" value="5"/>
</dbReference>
<keyword evidence="9" id="KW-0732">Signal</keyword>
<evidence type="ECO:0000256" key="1">
    <source>
        <dbReference type="ARBA" id="ARBA00004167"/>
    </source>
</evidence>
<dbReference type="SUPFAM" id="SSF57424">
    <property type="entry name" value="LDL receptor-like module"/>
    <property type="match status" value="4"/>
</dbReference>
<dbReference type="Gene3D" id="2.40.128.620">
    <property type="match status" value="1"/>
</dbReference>
<evidence type="ECO:0000256" key="7">
    <source>
        <dbReference type="ARBA" id="ARBA00023157"/>
    </source>
</evidence>
<comment type="subcellular location">
    <subcellularLocation>
        <location evidence="2">Endomembrane system</location>
    </subcellularLocation>
    <subcellularLocation>
        <location evidence="1">Membrane</location>
        <topology evidence="1">Single-pass membrane protein</topology>
    </subcellularLocation>
</comment>
<dbReference type="InterPro" id="IPR002172">
    <property type="entry name" value="LDrepeatLR_classA_rpt"/>
</dbReference>
<keyword evidence="4" id="KW-0677">Repeat</keyword>
<dbReference type="GO" id="GO:0005886">
    <property type="term" value="C:plasma membrane"/>
    <property type="evidence" value="ECO:0007669"/>
    <property type="project" value="TreeGrafter"/>
</dbReference>
<feature type="disulfide bond" evidence="8">
    <location>
        <begin position="235"/>
        <end position="253"/>
    </location>
</feature>
<dbReference type="PRINTS" id="PR00261">
    <property type="entry name" value="LDLRECEPTOR"/>
</dbReference>
<dbReference type="CDD" id="cd00112">
    <property type="entry name" value="LDLa"/>
    <property type="match status" value="1"/>
</dbReference>
<evidence type="ECO:0000256" key="6">
    <source>
        <dbReference type="ARBA" id="ARBA00023136"/>
    </source>
</evidence>
<dbReference type="Gene3D" id="4.10.400.10">
    <property type="entry name" value="Low-density Lipoprotein Receptor"/>
    <property type="match status" value="3"/>
</dbReference>
<protein>
    <submittedName>
        <fullName evidence="10">Uncharacterized protein</fullName>
    </submittedName>
</protein>
<dbReference type="InterPro" id="IPR036055">
    <property type="entry name" value="LDL_receptor-like_sf"/>
</dbReference>
<keyword evidence="5" id="KW-1133">Transmembrane helix</keyword>
<gene>
    <name evidence="10" type="ORF">LSH36_122g07006</name>
</gene>
<evidence type="ECO:0000256" key="9">
    <source>
        <dbReference type="SAM" id="SignalP"/>
    </source>
</evidence>
<proteinExistence type="predicted"/>
<organism evidence="10 11">
    <name type="scientific">Paralvinella palmiformis</name>
    <dbReference type="NCBI Taxonomy" id="53620"/>
    <lineage>
        <taxon>Eukaryota</taxon>
        <taxon>Metazoa</taxon>
        <taxon>Spiralia</taxon>
        <taxon>Lophotrochozoa</taxon>
        <taxon>Annelida</taxon>
        <taxon>Polychaeta</taxon>
        <taxon>Sedentaria</taxon>
        <taxon>Canalipalpata</taxon>
        <taxon>Terebellida</taxon>
        <taxon>Terebelliformia</taxon>
        <taxon>Alvinellidae</taxon>
        <taxon>Paralvinella</taxon>
    </lineage>
</organism>
<evidence type="ECO:0000256" key="8">
    <source>
        <dbReference type="PROSITE-ProRule" id="PRU00124"/>
    </source>
</evidence>
<dbReference type="GO" id="GO:0016192">
    <property type="term" value="P:vesicle-mediated transport"/>
    <property type="evidence" value="ECO:0007669"/>
    <property type="project" value="UniProtKB-ARBA"/>
</dbReference>
<keyword evidence="7 8" id="KW-1015">Disulfide bond</keyword>
<dbReference type="AlphaFoldDB" id="A0AAD9N8I3"/>
<dbReference type="InterPro" id="IPR050685">
    <property type="entry name" value="LDLR"/>
</dbReference>
<dbReference type="GO" id="GO:0012505">
    <property type="term" value="C:endomembrane system"/>
    <property type="evidence" value="ECO:0007669"/>
    <property type="project" value="UniProtKB-SubCell"/>
</dbReference>
<comment type="caution">
    <text evidence="8">Lacks conserved residue(s) required for the propagation of feature annotation.</text>
</comment>
<comment type="caution">
    <text evidence="10">The sequence shown here is derived from an EMBL/GenBank/DDBJ whole genome shotgun (WGS) entry which is preliminary data.</text>
</comment>
<feature type="signal peptide" evidence="9">
    <location>
        <begin position="1"/>
        <end position="22"/>
    </location>
</feature>
<sequence length="343" mass="38140">MAIRMICLFILFSFAISGYCKATAPDLTRELDHIMKDIKEIEAIANRDTTDKQTPAPSSSGITQQLDHLIKDLKAKRTWKIAGTASSQHTATKRGKYSEQCAEGFIPCGGAAAGQCIRAEYLCDGFKDCHPDGWDEDPGTCGSVTCPHQMIKCNNTGRCITRQDMCNDIDDCDDLEDENINNCGAKRCGHSSTKCPHANLCVPNEYWCDGSGDCPDGEDENIEMCKQVPCSGIRCNDGKCIQSELYCDGYPDCSNGEDEDITKCGPVRCPQFSEQCGTANYCYREPRWRTCDGHADCPNAADERHENCIPIEYEPDQWYSYGEEGYNSNRLINILSRMLKAKP</sequence>
<keyword evidence="3" id="KW-0812">Transmembrane</keyword>